<dbReference type="FunFam" id="3.30.210.10:FF:000003">
    <property type="entry name" value="DNA nucleotidylexotransferase"/>
    <property type="match status" value="1"/>
</dbReference>
<dbReference type="InterPro" id="IPR001357">
    <property type="entry name" value="BRCT_dom"/>
</dbReference>
<dbReference type="SUPFAM" id="SSF81301">
    <property type="entry name" value="Nucleotidyltransferase"/>
    <property type="match status" value="1"/>
</dbReference>
<dbReference type="Pfam" id="PF14792">
    <property type="entry name" value="DNA_pol_B_palm"/>
    <property type="match status" value="1"/>
</dbReference>
<dbReference type="InterPro" id="IPR018944">
    <property type="entry name" value="DNA_pol_lambd_fingers_domain"/>
</dbReference>
<dbReference type="GeneTree" id="ENSGT00940000158584"/>
<reference evidence="12" key="2">
    <citation type="submission" date="2025-09" db="UniProtKB">
        <authorList>
            <consortium name="Ensembl"/>
        </authorList>
    </citation>
    <scope>IDENTIFICATION</scope>
</reference>
<dbReference type="SUPFAM" id="SSF81585">
    <property type="entry name" value="PsbU/PolX domain-like"/>
    <property type="match status" value="1"/>
</dbReference>
<evidence type="ECO:0000256" key="7">
    <source>
        <dbReference type="ARBA" id="ARBA00022842"/>
    </source>
</evidence>
<dbReference type="InterPro" id="IPR027249">
    <property type="entry name" value="DNA/RNApol_mu"/>
</dbReference>
<feature type="binding site" evidence="10">
    <location>
        <position position="358"/>
    </location>
    <ligand>
        <name>Mg(2+)</name>
        <dbReference type="ChEBI" id="CHEBI:18420"/>
    </ligand>
</feature>
<dbReference type="InterPro" id="IPR043519">
    <property type="entry name" value="NT_sf"/>
</dbReference>
<dbReference type="Gene3D" id="1.10.150.20">
    <property type="entry name" value="5' to 3' exonuclease, C-terminal subdomain"/>
    <property type="match status" value="1"/>
</dbReference>
<dbReference type="Gene3D" id="3.40.50.10190">
    <property type="entry name" value="BRCT domain"/>
    <property type="match status" value="1"/>
</dbReference>
<dbReference type="Gene3D" id="1.10.150.110">
    <property type="entry name" value="DNA polymerase beta, N-terminal domain-like"/>
    <property type="match status" value="1"/>
</dbReference>
<gene>
    <name evidence="12" type="primary">LOC109899068</name>
</gene>
<evidence type="ECO:0000313" key="13">
    <source>
        <dbReference type="Proteomes" id="UP000694557"/>
    </source>
</evidence>
<dbReference type="InterPro" id="IPR029398">
    <property type="entry name" value="PolB_thumb"/>
</dbReference>
<dbReference type="Gene3D" id="3.30.210.10">
    <property type="entry name" value="DNA polymerase, thumb domain"/>
    <property type="match status" value="1"/>
</dbReference>
<dbReference type="PIRSF" id="PIRSF501176">
    <property type="entry name" value="DNApol_mu"/>
    <property type="match status" value="1"/>
</dbReference>
<organism evidence="12 13">
    <name type="scientific">Oncorhynchus kisutch</name>
    <name type="common">Coho salmon</name>
    <name type="synonym">Salmo kisutch</name>
    <dbReference type="NCBI Taxonomy" id="8019"/>
    <lineage>
        <taxon>Eukaryota</taxon>
        <taxon>Metazoa</taxon>
        <taxon>Chordata</taxon>
        <taxon>Craniata</taxon>
        <taxon>Vertebrata</taxon>
        <taxon>Euteleostomi</taxon>
        <taxon>Actinopterygii</taxon>
        <taxon>Neopterygii</taxon>
        <taxon>Teleostei</taxon>
        <taxon>Protacanthopterygii</taxon>
        <taxon>Salmoniformes</taxon>
        <taxon>Salmonidae</taxon>
        <taxon>Salmoninae</taxon>
        <taxon>Oncorhynchus</taxon>
    </lineage>
</organism>
<dbReference type="EC" id="2.7.7.7" evidence="9"/>
<evidence type="ECO:0000256" key="5">
    <source>
        <dbReference type="ARBA" id="ARBA00022695"/>
    </source>
</evidence>
<dbReference type="InterPro" id="IPR037160">
    <property type="entry name" value="DNA_Pol_thumb_sf"/>
</dbReference>
<keyword evidence="5 9" id="KW-0548">Nucleotidyltransferase</keyword>
<keyword evidence="8 9" id="KW-0539">Nucleus</keyword>
<dbReference type="InterPro" id="IPR002054">
    <property type="entry name" value="DNA-dir_DNA_pol_X"/>
</dbReference>
<dbReference type="PRINTS" id="PR00869">
    <property type="entry name" value="DNAPOLX"/>
</dbReference>
<dbReference type="PRINTS" id="PR00871">
    <property type="entry name" value="DNAPOLXTDT"/>
</dbReference>
<keyword evidence="4 9" id="KW-0808">Transferase</keyword>
<evidence type="ECO:0000256" key="9">
    <source>
        <dbReference type="PIRNR" id="PIRNR000817"/>
    </source>
</evidence>
<evidence type="ECO:0000256" key="2">
    <source>
        <dbReference type="ARBA" id="ARBA00004123"/>
    </source>
</evidence>
<dbReference type="Proteomes" id="UP000694557">
    <property type="component" value="Unassembled WGS sequence"/>
</dbReference>
<evidence type="ECO:0000256" key="10">
    <source>
        <dbReference type="PIRSR" id="PIRSR000817-1"/>
    </source>
</evidence>
<dbReference type="CDD" id="cd00141">
    <property type="entry name" value="NT_POLXc"/>
    <property type="match status" value="1"/>
</dbReference>
<dbReference type="GO" id="GO:0005634">
    <property type="term" value="C:nucleus"/>
    <property type="evidence" value="ECO:0007669"/>
    <property type="project" value="UniProtKB-SubCell"/>
</dbReference>
<dbReference type="GO" id="GO:0003887">
    <property type="term" value="F:DNA-directed DNA polymerase activity"/>
    <property type="evidence" value="ECO:0007669"/>
    <property type="project" value="UniProtKB-UniRule"/>
</dbReference>
<dbReference type="InterPro" id="IPR028207">
    <property type="entry name" value="DNA_pol_B_palm_palm"/>
</dbReference>
<dbReference type="InterPro" id="IPR036420">
    <property type="entry name" value="BRCT_dom_sf"/>
</dbReference>
<dbReference type="GO" id="GO:0003677">
    <property type="term" value="F:DNA binding"/>
    <property type="evidence" value="ECO:0007669"/>
    <property type="project" value="UniProtKB-UniRule"/>
</dbReference>
<evidence type="ECO:0000256" key="4">
    <source>
        <dbReference type="ARBA" id="ARBA00022679"/>
    </source>
</evidence>
<dbReference type="PANTHER" id="PTHR11276:SF21">
    <property type="entry name" value="DNA NUCLEOTIDYLEXOTRANSFERASE"/>
    <property type="match status" value="1"/>
</dbReference>
<proteinExistence type="inferred from homology"/>
<dbReference type="InterPro" id="IPR001726">
    <property type="entry name" value="TdT/Mu"/>
</dbReference>
<feature type="domain" description="BRCT" evidence="11">
    <location>
        <begin position="19"/>
        <end position="116"/>
    </location>
</feature>
<feature type="binding site" evidence="10">
    <location>
        <position position="450"/>
    </location>
    <ligand>
        <name>Mg(2+)</name>
        <dbReference type="ChEBI" id="CHEBI:18420"/>
    </ligand>
</feature>
<keyword evidence="7 9" id="KW-0460">Magnesium</keyword>
<dbReference type="InterPro" id="IPR022312">
    <property type="entry name" value="DNA_pol_X"/>
</dbReference>
<dbReference type="FunFam" id="3.30.460.10:FF:000068">
    <property type="entry name" value="DNA-directed DNA/RNA polymerase mu"/>
    <property type="match status" value="1"/>
</dbReference>
<dbReference type="FunFam" id="1.10.150.20:FF:000010">
    <property type="entry name" value="DNA polymerase lambda"/>
    <property type="match status" value="1"/>
</dbReference>
<dbReference type="AlphaFoldDB" id="A0A8C7D7U9"/>
<keyword evidence="13" id="KW-1185">Reference proteome</keyword>
<dbReference type="InterPro" id="IPR019843">
    <property type="entry name" value="DNA_pol-X_BS"/>
</dbReference>
<evidence type="ECO:0000313" key="12">
    <source>
        <dbReference type="Ensembl" id="ENSOKIP00005016196.1"/>
    </source>
</evidence>
<dbReference type="SUPFAM" id="SSF47802">
    <property type="entry name" value="DNA polymerase beta, N-terminal domain-like"/>
    <property type="match status" value="1"/>
</dbReference>
<dbReference type="SMART" id="SM00292">
    <property type="entry name" value="BRCT"/>
    <property type="match status" value="1"/>
</dbReference>
<dbReference type="PROSITE" id="PS50172">
    <property type="entry name" value="BRCT"/>
    <property type="match status" value="1"/>
</dbReference>
<evidence type="ECO:0000259" key="11">
    <source>
        <dbReference type="PROSITE" id="PS50172"/>
    </source>
</evidence>
<dbReference type="Pfam" id="PF10391">
    <property type="entry name" value="DNA_pol_lambd_f"/>
    <property type="match status" value="1"/>
</dbReference>
<evidence type="ECO:0000256" key="6">
    <source>
        <dbReference type="ARBA" id="ARBA00022723"/>
    </source>
</evidence>
<keyword evidence="6 9" id="KW-0479">Metal-binding</keyword>
<comment type="cofactor">
    <cofactor evidence="1 9 10">
        <name>Mg(2+)</name>
        <dbReference type="ChEBI" id="CHEBI:18420"/>
    </cofactor>
</comment>
<comment type="catalytic activity">
    <reaction evidence="9">
        <text>DNA(n) + a 2'-deoxyribonucleoside 5'-triphosphate = DNA(n+1) + diphosphate</text>
        <dbReference type="Rhea" id="RHEA:22508"/>
        <dbReference type="Rhea" id="RHEA-COMP:17339"/>
        <dbReference type="Rhea" id="RHEA-COMP:17340"/>
        <dbReference type="ChEBI" id="CHEBI:33019"/>
        <dbReference type="ChEBI" id="CHEBI:61560"/>
        <dbReference type="ChEBI" id="CHEBI:173112"/>
        <dbReference type="EC" id="2.7.7.7"/>
    </reaction>
</comment>
<dbReference type="SUPFAM" id="SSF52113">
    <property type="entry name" value="BRCT domain"/>
    <property type="match status" value="1"/>
</dbReference>
<dbReference type="GO" id="GO:0003912">
    <property type="term" value="F:DNA nucleotidylexotransferase activity"/>
    <property type="evidence" value="ECO:0007669"/>
    <property type="project" value="TreeGrafter"/>
</dbReference>
<dbReference type="Gene3D" id="3.30.460.10">
    <property type="entry name" value="Beta Polymerase, domain 2"/>
    <property type="match status" value="1"/>
</dbReference>
<accession>A0A8C7D7U9</accession>
<comment type="subcellular location">
    <subcellularLocation>
        <location evidence="2 9">Nucleus</location>
    </subcellularLocation>
</comment>
<evidence type="ECO:0000256" key="3">
    <source>
        <dbReference type="ARBA" id="ARBA00008323"/>
    </source>
</evidence>
<reference evidence="12" key="1">
    <citation type="submission" date="2025-08" db="UniProtKB">
        <authorList>
            <consortium name="Ensembl"/>
        </authorList>
    </citation>
    <scope>IDENTIFICATION</scope>
</reference>
<dbReference type="PIRSF" id="PIRSF000817">
    <property type="entry name" value="DNA_NT"/>
    <property type="match status" value="1"/>
</dbReference>
<dbReference type="FunFam" id="3.40.50.10190:FF:000035">
    <property type="entry name" value="DNA-directed DNA/RNA polymerase mu"/>
    <property type="match status" value="1"/>
</dbReference>
<dbReference type="GO" id="GO:0006303">
    <property type="term" value="P:double-strand break repair via nonhomologous end joining"/>
    <property type="evidence" value="ECO:0007669"/>
    <property type="project" value="TreeGrafter"/>
</dbReference>
<feature type="binding site" evidence="10">
    <location>
        <position position="360"/>
    </location>
    <ligand>
        <name>Mg(2+)</name>
        <dbReference type="ChEBI" id="CHEBI:18420"/>
    </ligand>
</feature>
<dbReference type="Ensembl" id="ENSOKIT00005017269.1">
    <property type="protein sequence ID" value="ENSOKIP00005016196.1"/>
    <property type="gene ID" value="ENSOKIG00005007086.1"/>
</dbReference>
<dbReference type="PANTHER" id="PTHR11276">
    <property type="entry name" value="DNA POLYMERASE TYPE-X FAMILY MEMBER"/>
    <property type="match status" value="1"/>
</dbReference>
<dbReference type="Pfam" id="PF14791">
    <property type="entry name" value="DNA_pol_B_thumb"/>
    <property type="match status" value="1"/>
</dbReference>
<dbReference type="PROSITE" id="PS00522">
    <property type="entry name" value="DNA_POLYMERASE_X"/>
    <property type="match status" value="1"/>
</dbReference>
<name>A0A8C7D7U9_ONCKI</name>
<dbReference type="InterPro" id="IPR027421">
    <property type="entry name" value="DNA_pol_lamdba_lyase_dom_sf"/>
</dbReference>
<dbReference type="Pfam" id="PF00533">
    <property type="entry name" value="BRCT"/>
    <property type="match status" value="1"/>
</dbReference>
<evidence type="ECO:0000256" key="8">
    <source>
        <dbReference type="ARBA" id="ARBA00023242"/>
    </source>
</evidence>
<comment type="similarity">
    <text evidence="3 9">Belongs to the DNA polymerase type-X family.</text>
</comment>
<evidence type="ECO:0000256" key="1">
    <source>
        <dbReference type="ARBA" id="ARBA00001946"/>
    </source>
</evidence>
<dbReference type="GO" id="GO:0046872">
    <property type="term" value="F:metal ion binding"/>
    <property type="evidence" value="ECO:0007669"/>
    <property type="project" value="UniProtKB-UniRule"/>
</dbReference>
<sequence>MLALVKKRKRPVEAVAQGQVEVKFKEVTLYLVERKMGSSRRNFLTSLARSKGFRVEDVLSDDVTHVVAEDNQAEVLWAWLMGHGLRDVSRVAVLDISWFTDSMREGRPVRVETRHCIQCTPDISLSLSTHYRSLCFSLCPLPCLYFSDLISQFLWVSLFIFVSHLQISHIPLLSLCLSLSLSLSLSPIHPSSLSEFNESKGPCLAFRQAASVLKSLPSAVHCLEAIQGLPCLGEHTKAVMEEILTFGRSFKVEEIRCDERYQALKLFTSVFGVGPKTAEKWYRRGLRSLQEILTEPNIQLNRMQRAGFLYYSDISKAVSKAEAKALGCIIEETVHWIAPDAILALTGGFRRGKEYGHDVDFLLTMPEMGKEEGLLLHVIDRLKDQGILLYCEYQGSTFDVSKLPSCRFEDMDCFQKCFLILRLEQGQVEGERGLQRDPGDSRGWRAVRVDLVAPPVDCYAFALLGWTGSRQFGRDLRTFAQKERQMLLDNHALYDKTKKLCLLATTEEEIFAHLGLEYVEPWQRNA</sequence>
<protein>
    <recommendedName>
        <fullName evidence="9">DNA-directed DNA/RNA polymerase mu</fullName>
        <ecNumber evidence="9">2.7.7.7</ecNumber>
    </recommendedName>
</protein>
<comment type="function">
    <text evidence="9">Gap-filling polymerase involved in repair of DNA double-strand breaks by non-homologous end joining (NHEJ).</text>
</comment>
<dbReference type="SMART" id="SM00483">
    <property type="entry name" value="POLXc"/>
    <property type="match status" value="1"/>
</dbReference>